<dbReference type="KEGG" id="vcop:MM50RIKEN_23110"/>
<feature type="domain" description="Amidohydrolase 3" evidence="1">
    <location>
        <begin position="45"/>
        <end position="510"/>
    </location>
</feature>
<protein>
    <submittedName>
        <fullName evidence="2">Dihydroorotase</fullName>
    </submittedName>
</protein>
<dbReference type="AlphaFoldDB" id="A0A810Q2I6"/>
<reference evidence="2" key="1">
    <citation type="submission" date="2020-09" db="EMBL/GenBank/DDBJ databases">
        <title>New species isolated from human feces.</title>
        <authorList>
            <person name="Kitahara M."/>
            <person name="Shigeno Y."/>
            <person name="Shime M."/>
            <person name="Matsumoto Y."/>
            <person name="Nakamura S."/>
            <person name="Motooka D."/>
            <person name="Fukuoka S."/>
            <person name="Nishikawa H."/>
            <person name="Benno Y."/>
        </authorList>
    </citation>
    <scope>NUCLEOTIDE SEQUENCE</scope>
    <source>
        <strain evidence="2">MM50</strain>
    </source>
</reference>
<dbReference type="PANTHER" id="PTHR11647">
    <property type="entry name" value="HYDRANTOINASE/DIHYDROPYRIMIDINASE FAMILY MEMBER"/>
    <property type="match status" value="1"/>
</dbReference>
<name>A0A810Q2I6_9FIRM</name>
<sequence>MLDLLIRGGTVIDGTGAPGFSADVAVEGGVIAAVEPLPPDTPARRVMDAAGKLVTPGFIDIHRHADAAAFRPGFGELELRQGLTTIVNGNCGLSAAPFGPAHREEILAYLAPITGEAPPELETETLAGYFASQPPAPIHTGMLVGAGVLRADAAGYALQRLEKRHYDAIHRSMERALSDGAVGVSLGLGYAPECFYTTRELIEALRPLSGGDVPVTVHMRQEGAGVVDSVREMLTVARTLRIPLQISHLKAMGRDSWGKKIPQVLELLEEARQEGLDVGCDVYPYTAGSTQLLHILPPEFLAGGMEAVVRRLSDPAARRELAERIQSGAGFDDIARLAGWDGIYLTSLHCPEDHPYLGKSLAEIAAMTGQDPLTCCCDLLVREQGEITMIDFMASEEDITAILQSPLSHLISDATYPTEGMPHPRVYGTFPRLLQHFVREKGALTWEQAIHKMTGRPAQRLRLAGKGVLAAGMDADLCVFDPEEFRETGTYQEPCRMAAGMDTVLAAGVPVLEQGVLTGARPGRIIRR</sequence>
<dbReference type="Gene3D" id="2.30.40.10">
    <property type="entry name" value="Urease, subunit C, domain 1"/>
    <property type="match status" value="1"/>
</dbReference>
<proteinExistence type="predicted"/>
<dbReference type="InterPro" id="IPR032466">
    <property type="entry name" value="Metal_Hydrolase"/>
</dbReference>
<dbReference type="RefSeq" id="WP_228298488.1">
    <property type="nucleotide sequence ID" value="NZ_AP023418.1"/>
</dbReference>
<dbReference type="SUPFAM" id="SSF51338">
    <property type="entry name" value="Composite domain of metallo-dependent hydrolases"/>
    <property type="match status" value="1"/>
</dbReference>
<dbReference type="EMBL" id="AP023418">
    <property type="protein sequence ID" value="BCK82548.1"/>
    <property type="molecule type" value="Genomic_DNA"/>
</dbReference>
<dbReference type="Gene3D" id="3.20.20.140">
    <property type="entry name" value="Metal-dependent hydrolases"/>
    <property type="match status" value="1"/>
</dbReference>
<dbReference type="InterPro" id="IPR011059">
    <property type="entry name" value="Metal-dep_hydrolase_composite"/>
</dbReference>
<dbReference type="Gene3D" id="3.30.1490.130">
    <property type="entry name" value="D-aminoacylase. Domain 3"/>
    <property type="match status" value="1"/>
</dbReference>
<evidence type="ECO:0000313" key="3">
    <source>
        <dbReference type="Proteomes" id="UP000681035"/>
    </source>
</evidence>
<evidence type="ECO:0000259" key="1">
    <source>
        <dbReference type="Pfam" id="PF07969"/>
    </source>
</evidence>
<organism evidence="2 3">
    <name type="scientific">Vescimonas coprocola</name>
    <dbReference type="NCBI Taxonomy" id="2714355"/>
    <lineage>
        <taxon>Bacteria</taxon>
        <taxon>Bacillati</taxon>
        <taxon>Bacillota</taxon>
        <taxon>Clostridia</taxon>
        <taxon>Eubacteriales</taxon>
        <taxon>Oscillospiraceae</taxon>
        <taxon>Vescimonas</taxon>
    </lineage>
</organism>
<evidence type="ECO:0000313" key="2">
    <source>
        <dbReference type="EMBL" id="BCK82548.1"/>
    </source>
</evidence>
<dbReference type="PANTHER" id="PTHR11647:SF1">
    <property type="entry name" value="COLLAPSIN RESPONSE MEDIATOR PROTEIN"/>
    <property type="match status" value="1"/>
</dbReference>
<keyword evidence="3" id="KW-1185">Reference proteome</keyword>
<dbReference type="SUPFAM" id="SSF51556">
    <property type="entry name" value="Metallo-dependent hydrolases"/>
    <property type="match status" value="1"/>
</dbReference>
<dbReference type="InterPro" id="IPR013108">
    <property type="entry name" value="Amidohydro_3"/>
</dbReference>
<dbReference type="InterPro" id="IPR023100">
    <property type="entry name" value="D-aminoacylase_insert_dom_sf"/>
</dbReference>
<dbReference type="Pfam" id="PF07969">
    <property type="entry name" value="Amidohydro_3"/>
    <property type="match status" value="1"/>
</dbReference>
<dbReference type="GO" id="GO:0016811">
    <property type="term" value="F:hydrolase activity, acting on carbon-nitrogen (but not peptide) bonds, in linear amides"/>
    <property type="evidence" value="ECO:0007669"/>
    <property type="project" value="InterPro"/>
</dbReference>
<accession>A0A810Q2I6</accession>
<dbReference type="Proteomes" id="UP000681035">
    <property type="component" value="Chromosome"/>
</dbReference>
<gene>
    <name evidence="2" type="ORF">MM50RIKEN_23110</name>
</gene>
<dbReference type="InterPro" id="IPR050378">
    <property type="entry name" value="Metallo-dep_Hydrolases_sf"/>
</dbReference>